<dbReference type="PROSITE" id="PS00760">
    <property type="entry name" value="SPASE_I_2"/>
    <property type="match status" value="1"/>
</dbReference>
<evidence type="ECO:0000256" key="6">
    <source>
        <dbReference type="ARBA" id="ARBA00022801"/>
    </source>
</evidence>
<feature type="active site" evidence="7">
    <location>
        <position position="45"/>
    </location>
</feature>
<keyword evidence="12" id="KW-1185">Reference proteome</keyword>
<evidence type="ECO:0000259" key="10">
    <source>
        <dbReference type="Pfam" id="PF10502"/>
    </source>
</evidence>
<dbReference type="EMBL" id="MIKC01000040">
    <property type="protein sequence ID" value="OEG21302.1"/>
    <property type="molecule type" value="Genomic_DNA"/>
</dbReference>
<dbReference type="SUPFAM" id="SSF51306">
    <property type="entry name" value="LexA/Signal peptidase"/>
    <property type="match status" value="1"/>
</dbReference>
<evidence type="ECO:0000313" key="11">
    <source>
        <dbReference type="EMBL" id="OEG21302.1"/>
    </source>
</evidence>
<dbReference type="InterPro" id="IPR000223">
    <property type="entry name" value="Pept_S26A_signal_pept_1"/>
</dbReference>
<dbReference type="InterPro" id="IPR019758">
    <property type="entry name" value="Pept_S26A_signal_pept_1_CS"/>
</dbReference>
<accession>A0A1E5H8N9</accession>
<dbReference type="Pfam" id="PF10502">
    <property type="entry name" value="Peptidase_S26"/>
    <property type="match status" value="1"/>
</dbReference>
<gene>
    <name evidence="11" type="ORF">BCR24_07495</name>
</gene>
<evidence type="ECO:0000256" key="3">
    <source>
        <dbReference type="ARBA" id="ARBA00009370"/>
    </source>
</evidence>
<comment type="caution">
    <text evidence="11">The sequence shown here is derived from an EMBL/GenBank/DDBJ whole genome shotgun (WGS) entry which is preliminary data.</text>
</comment>
<feature type="active site" evidence="7">
    <location>
        <position position="84"/>
    </location>
</feature>
<keyword evidence="5 8" id="KW-0645">Protease</keyword>
<dbReference type="InterPro" id="IPR036286">
    <property type="entry name" value="LexA/Signal_pep-like_sf"/>
</dbReference>
<dbReference type="NCBIfam" id="TIGR02227">
    <property type="entry name" value="sigpep_I_bact"/>
    <property type="match status" value="1"/>
</dbReference>
<name>A0A1E5H8N9_9ENTE</name>
<comment type="similarity">
    <text evidence="3 9">Belongs to the peptidase S26 family.</text>
</comment>
<dbReference type="GO" id="GO:0004252">
    <property type="term" value="F:serine-type endopeptidase activity"/>
    <property type="evidence" value="ECO:0007669"/>
    <property type="project" value="InterPro"/>
</dbReference>
<evidence type="ECO:0000256" key="1">
    <source>
        <dbReference type="ARBA" id="ARBA00000677"/>
    </source>
</evidence>
<dbReference type="GO" id="GO:0006465">
    <property type="term" value="P:signal peptide processing"/>
    <property type="evidence" value="ECO:0007669"/>
    <property type="project" value="InterPro"/>
</dbReference>
<dbReference type="PANTHER" id="PTHR43390">
    <property type="entry name" value="SIGNAL PEPTIDASE I"/>
    <property type="match status" value="1"/>
</dbReference>
<dbReference type="PANTHER" id="PTHR43390:SF1">
    <property type="entry name" value="CHLOROPLAST PROCESSING PEPTIDASE"/>
    <property type="match status" value="1"/>
</dbReference>
<dbReference type="AlphaFoldDB" id="A0A1E5H8N9"/>
<protein>
    <recommendedName>
        <fullName evidence="4 8">Signal peptidase I</fullName>
        <ecNumber evidence="4 8">3.4.21.89</ecNumber>
    </recommendedName>
</protein>
<dbReference type="GO" id="GO:0009003">
    <property type="term" value="F:signal peptidase activity"/>
    <property type="evidence" value="ECO:0007669"/>
    <property type="project" value="UniProtKB-EC"/>
</dbReference>
<evidence type="ECO:0000313" key="12">
    <source>
        <dbReference type="Proteomes" id="UP000094469"/>
    </source>
</evidence>
<dbReference type="OrthoDB" id="9802919at2"/>
<sequence length="179" mass="20772">MIKRRKLEKIFSIVDKKKNSVFLILILICMLFLVLFRTHLVNGVSMFPTLEDGDKIFVRKGKMPKRLDIITLKPGDNPQESYVKRVIGMPGDSLVLNGNSLRISYLNNDYRKHEEITVTDGVAMILEKQHQIPEDKYFVLGDNRNHSNDSRSFGLINREQIEGVVCWRYYPLDRVGSMK</sequence>
<comment type="catalytic activity">
    <reaction evidence="1 8">
        <text>Cleavage of hydrophobic, N-terminal signal or leader sequences from secreted and periplasmic proteins.</text>
        <dbReference type="EC" id="3.4.21.89"/>
    </reaction>
</comment>
<keyword evidence="8" id="KW-0472">Membrane</keyword>
<dbReference type="EC" id="3.4.21.89" evidence="4 8"/>
<keyword evidence="8" id="KW-0812">Transmembrane</keyword>
<dbReference type="PROSITE" id="PS00501">
    <property type="entry name" value="SPASE_I_1"/>
    <property type="match status" value="1"/>
</dbReference>
<dbReference type="Gene3D" id="2.10.109.10">
    <property type="entry name" value="Umud Fragment, subunit A"/>
    <property type="match status" value="1"/>
</dbReference>
<keyword evidence="8" id="KW-1133">Transmembrane helix</keyword>
<feature type="domain" description="Peptidase S26" evidence="10">
    <location>
        <begin position="20"/>
        <end position="169"/>
    </location>
</feature>
<evidence type="ECO:0000256" key="9">
    <source>
        <dbReference type="RuleBase" id="RU362042"/>
    </source>
</evidence>
<dbReference type="Proteomes" id="UP000094469">
    <property type="component" value="Unassembled WGS sequence"/>
</dbReference>
<evidence type="ECO:0000256" key="7">
    <source>
        <dbReference type="PIRSR" id="PIRSR600223-1"/>
    </source>
</evidence>
<feature type="transmembrane region" description="Helical" evidence="8">
    <location>
        <begin position="21"/>
        <end position="40"/>
    </location>
</feature>
<dbReference type="PROSITE" id="PS00761">
    <property type="entry name" value="SPASE_I_3"/>
    <property type="match status" value="1"/>
</dbReference>
<dbReference type="InterPro" id="IPR019756">
    <property type="entry name" value="Pept_S26A_signal_pept_1_Ser-AS"/>
</dbReference>
<evidence type="ECO:0000256" key="2">
    <source>
        <dbReference type="ARBA" id="ARBA00004401"/>
    </source>
</evidence>
<comment type="subcellular location">
    <subcellularLocation>
        <location evidence="2">Cell membrane</location>
        <topology evidence="2">Single-pass type II membrane protein</topology>
    </subcellularLocation>
    <subcellularLocation>
        <location evidence="9">Membrane</location>
        <topology evidence="9">Single-pass type II membrane protein</topology>
    </subcellularLocation>
</comment>
<keyword evidence="6 8" id="KW-0378">Hydrolase</keyword>
<dbReference type="InterPro" id="IPR019757">
    <property type="entry name" value="Pept_S26A_signal_pept_1_Lys-AS"/>
</dbReference>
<evidence type="ECO:0000256" key="8">
    <source>
        <dbReference type="RuleBase" id="RU003993"/>
    </source>
</evidence>
<proteinExistence type="inferred from homology"/>
<dbReference type="PRINTS" id="PR00727">
    <property type="entry name" value="LEADERPTASE"/>
</dbReference>
<dbReference type="RefSeq" id="WP_069641098.1">
    <property type="nucleotide sequence ID" value="NZ_JAFBEZ010000001.1"/>
</dbReference>
<dbReference type="STRING" id="1131292.BCR24_07495"/>
<dbReference type="GO" id="GO:0005886">
    <property type="term" value="C:plasma membrane"/>
    <property type="evidence" value="ECO:0007669"/>
    <property type="project" value="UniProtKB-SubCell"/>
</dbReference>
<organism evidence="11 12">
    <name type="scientific">Enterococcus ureilyticus</name>
    <dbReference type="NCBI Taxonomy" id="1131292"/>
    <lineage>
        <taxon>Bacteria</taxon>
        <taxon>Bacillati</taxon>
        <taxon>Bacillota</taxon>
        <taxon>Bacilli</taxon>
        <taxon>Lactobacillales</taxon>
        <taxon>Enterococcaceae</taxon>
        <taxon>Enterococcus</taxon>
    </lineage>
</organism>
<reference evidence="12" key="1">
    <citation type="submission" date="2016-09" db="EMBL/GenBank/DDBJ databases">
        <authorList>
            <person name="Gulvik C.A."/>
        </authorList>
    </citation>
    <scope>NUCLEOTIDE SEQUENCE [LARGE SCALE GENOMIC DNA]</scope>
    <source>
        <strain evidence="12">LMG 26676</strain>
    </source>
</reference>
<evidence type="ECO:0000256" key="4">
    <source>
        <dbReference type="ARBA" id="ARBA00013208"/>
    </source>
</evidence>
<evidence type="ECO:0000256" key="5">
    <source>
        <dbReference type="ARBA" id="ARBA00022670"/>
    </source>
</evidence>
<dbReference type="CDD" id="cd06530">
    <property type="entry name" value="S26_SPase_I"/>
    <property type="match status" value="1"/>
</dbReference>
<dbReference type="InterPro" id="IPR019533">
    <property type="entry name" value="Peptidase_S26"/>
</dbReference>